<dbReference type="InterPro" id="IPR036412">
    <property type="entry name" value="HAD-like_sf"/>
</dbReference>
<dbReference type="EC" id="3.-.-.-" evidence="1"/>
<dbReference type="InterPro" id="IPR041492">
    <property type="entry name" value="HAD_2"/>
</dbReference>
<dbReference type="Gene3D" id="1.10.150.240">
    <property type="entry name" value="Putative phosphatase, domain 2"/>
    <property type="match status" value="1"/>
</dbReference>
<name>A0ABV8CGN5_9GAMM</name>
<dbReference type="SFLD" id="SFLDS00003">
    <property type="entry name" value="Haloacid_Dehalogenase"/>
    <property type="match status" value="1"/>
</dbReference>
<dbReference type="InterPro" id="IPR023214">
    <property type="entry name" value="HAD_sf"/>
</dbReference>
<protein>
    <submittedName>
        <fullName evidence="1">HAD family hydrolase</fullName>
        <ecNumber evidence="1">3.-.-.-</ecNumber>
    </submittedName>
</protein>
<dbReference type="Gene3D" id="3.40.50.1000">
    <property type="entry name" value="HAD superfamily/HAD-like"/>
    <property type="match status" value="1"/>
</dbReference>
<keyword evidence="1" id="KW-0378">Hydrolase</keyword>
<dbReference type="SFLD" id="SFLDG01129">
    <property type="entry name" value="C1.5:_HAD__Beta-PGM__Phosphata"/>
    <property type="match status" value="1"/>
</dbReference>
<dbReference type="NCBIfam" id="TIGR01509">
    <property type="entry name" value="HAD-SF-IA-v3"/>
    <property type="match status" value="1"/>
</dbReference>
<organism evidence="1 2">
    <name type="scientific">Legionella dresdenensis</name>
    <dbReference type="NCBI Taxonomy" id="450200"/>
    <lineage>
        <taxon>Bacteria</taxon>
        <taxon>Pseudomonadati</taxon>
        <taxon>Pseudomonadota</taxon>
        <taxon>Gammaproteobacteria</taxon>
        <taxon>Legionellales</taxon>
        <taxon>Legionellaceae</taxon>
        <taxon>Legionella</taxon>
    </lineage>
</organism>
<dbReference type="Proteomes" id="UP001595758">
    <property type="component" value="Unassembled WGS sequence"/>
</dbReference>
<dbReference type="InterPro" id="IPR006549">
    <property type="entry name" value="HAD-SF_hydro_IIIA"/>
</dbReference>
<dbReference type="InterPro" id="IPR006439">
    <property type="entry name" value="HAD-SF_hydro_IA"/>
</dbReference>
<dbReference type="NCBIfam" id="TIGR01549">
    <property type="entry name" value="HAD-SF-IA-v1"/>
    <property type="match status" value="1"/>
</dbReference>
<sequence>MSKQYRLVVFDWEGTLCDTLGQVIHCVENEARRLNFGELDWEIASQSVELGLNNAIRKVFPHLSPEQHYELVNAVQTVLVSRGLQLYLFPGAKETIEQLHQKGIDLAIASNKGQQSLMRAVQQSGLDDYFKVIKSASQSEPKPSPQMLEEILAIYSLPAGEALMVGDSLSDIKMAKSIGVDAIGVDFYHQNSSALMMEGALGVFHDYKQIARFLNLSEE</sequence>
<dbReference type="RefSeq" id="WP_382343105.1">
    <property type="nucleotide sequence ID" value="NZ_JBHSAB010000021.1"/>
</dbReference>
<keyword evidence="2" id="KW-1185">Reference proteome</keyword>
<dbReference type="GO" id="GO:0016787">
    <property type="term" value="F:hydrolase activity"/>
    <property type="evidence" value="ECO:0007669"/>
    <property type="project" value="UniProtKB-KW"/>
</dbReference>
<evidence type="ECO:0000313" key="1">
    <source>
        <dbReference type="EMBL" id="MFC3909155.1"/>
    </source>
</evidence>
<proteinExistence type="predicted"/>
<dbReference type="EMBL" id="JBHSAB010000021">
    <property type="protein sequence ID" value="MFC3909155.1"/>
    <property type="molecule type" value="Genomic_DNA"/>
</dbReference>
<dbReference type="SUPFAM" id="SSF56784">
    <property type="entry name" value="HAD-like"/>
    <property type="match status" value="1"/>
</dbReference>
<dbReference type="Pfam" id="PF13419">
    <property type="entry name" value="HAD_2"/>
    <property type="match status" value="1"/>
</dbReference>
<dbReference type="NCBIfam" id="TIGR01662">
    <property type="entry name" value="HAD-SF-IIIA"/>
    <property type="match status" value="1"/>
</dbReference>
<dbReference type="InterPro" id="IPR023198">
    <property type="entry name" value="PGP-like_dom2"/>
</dbReference>
<comment type="caution">
    <text evidence="1">The sequence shown here is derived from an EMBL/GenBank/DDBJ whole genome shotgun (WGS) entry which is preliminary data.</text>
</comment>
<dbReference type="InterPro" id="IPR050155">
    <property type="entry name" value="HAD-like_hydrolase_sf"/>
</dbReference>
<gene>
    <name evidence="1" type="ORF">ACFORL_08715</name>
</gene>
<dbReference type="PANTHER" id="PTHR43434">
    <property type="entry name" value="PHOSPHOGLYCOLATE PHOSPHATASE"/>
    <property type="match status" value="1"/>
</dbReference>
<accession>A0ABV8CGN5</accession>
<evidence type="ECO:0000313" key="2">
    <source>
        <dbReference type="Proteomes" id="UP001595758"/>
    </source>
</evidence>
<dbReference type="PANTHER" id="PTHR43434:SF24">
    <property type="entry name" value="HYDROLASE-RELATED"/>
    <property type="match status" value="1"/>
</dbReference>
<reference evidence="2" key="1">
    <citation type="journal article" date="2019" name="Int. J. Syst. Evol. Microbiol.">
        <title>The Global Catalogue of Microorganisms (GCM) 10K type strain sequencing project: providing services to taxonomists for standard genome sequencing and annotation.</title>
        <authorList>
            <consortium name="The Broad Institute Genomics Platform"/>
            <consortium name="The Broad Institute Genome Sequencing Center for Infectious Disease"/>
            <person name="Wu L."/>
            <person name="Ma J."/>
        </authorList>
    </citation>
    <scope>NUCLEOTIDE SEQUENCE [LARGE SCALE GENOMIC DNA]</scope>
    <source>
        <strain evidence="2">CCUG 59858</strain>
    </source>
</reference>